<proteinExistence type="predicted"/>
<name>A0A2Z6MLN2_TRISU</name>
<dbReference type="PANTHER" id="PTHR47481:SF10">
    <property type="entry name" value="COPIA-LIKE POLYPROTEIN_RETROTRANSPOSON"/>
    <property type="match status" value="1"/>
</dbReference>
<dbReference type="EMBL" id="DF973431">
    <property type="protein sequence ID" value="GAU30653.1"/>
    <property type="molecule type" value="Genomic_DNA"/>
</dbReference>
<keyword evidence="3" id="KW-1185">Reference proteome</keyword>
<accession>A0A2Z6MLN2</accession>
<feature type="compositionally biased region" description="Polar residues" evidence="1">
    <location>
        <begin position="235"/>
        <end position="248"/>
    </location>
</feature>
<feature type="compositionally biased region" description="Low complexity" evidence="1">
    <location>
        <begin position="249"/>
        <end position="269"/>
    </location>
</feature>
<organism evidence="2 3">
    <name type="scientific">Trifolium subterraneum</name>
    <name type="common">Subterranean clover</name>
    <dbReference type="NCBI Taxonomy" id="3900"/>
    <lineage>
        <taxon>Eukaryota</taxon>
        <taxon>Viridiplantae</taxon>
        <taxon>Streptophyta</taxon>
        <taxon>Embryophyta</taxon>
        <taxon>Tracheophyta</taxon>
        <taxon>Spermatophyta</taxon>
        <taxon>Magnoliopsida</taxon>
        <taxon>eudicotyledons</taxon>
        <taxon>Gunneridae</taxon>
        <taxon>Pentapetalae</taxon>
        <taxon>rosids</taxon>
        <taxon>fabids</taxon>
        <taxon>Fabales</taxon>
        <taxon>Fabaceae</taxon>
        <taxon>Papilionoideae</taxon>
        <taxon>50 kb inversion clade</taxon>
        <taxon>NPAAA clade</taxon>
        <taxon>Hologalegina</taxon>
        <taxon>IRL clade</taxon>
        <taxon>Trifolieae</taxon>
        <taxon>Trifolium</taxon>
    </lineage>
</organism>
<evidence type="ECO:0000313" key="3">
    <source>
        <dbReference type="Proteomes" id="UP000242715"/>
    </source>
</evidence>
<evidence type="ECO:0000313" key="2">
    <source>
        <dbReference type="EMBL" id="GAU30653.1"/>
    </source>
</evidence>
<dbReference type="OrthoDB" id="1937754at2759"/>
<dbReference type="Proteomes" id="UP000242715">
    <property type="component" value="Unassembled WGS sequence"/>
</dbReference>
<reference evidence="3" key="1">
    <citation type="journal article" date="2017" name="Front. Plant Sci.">
        <title>Climate Clever Clovers: New Paradigm to Reduce the Environmental Footprint of Ruminants by Breeding Low Methanogenic Forages Utilizing Haplotype Variation.</title>
        <authorList>
            <person name="Kaur P."/>
            <person name="Appels R."/>
            <person name="Bayer P.E."/>
            <person name="Keeble-Gagnere G."/>
            <person name="Wang J."/>
            <person name="Hirakawa H."/>
            <person name="Shirasawa K."/>
            <person name="Vercoe P."/>
            <person name="Stefanova K."/>
            <person name="Durmic Z."/>
            <person name="Nichols P."/>
            <person name="Revell C."/>
            <person name="Isobe S.N."/>
            <person name="Edwards D."/>
            <person name="Erskine W."/>
        </authorList>
    </citation>
    <scope>NUCLEOTIDE SEQUENCE [LARGE SCALE GENOMIC DNA]</scope>
    <source>
        <strain evidence="3">cv. Daliak</strain>
    </source>
</reference>
<feature type="compositionally biased region" description="Basic residues" evidence="1">
    <location>
        <begin position="276"/>
        <end position="286"/>
    </location>
</feature>
<protein>
    <recommendedName>
        <fullName evidence="4">GAG-pre-integrase domain-containing protein</fullName>
    </recommendedName>
</protein>
<feature type="region of interest" description="Disordered" evidence="1">
    <location>
        <begin position="235"/>
        <end position="291"/>
    </location>
</feature>
<evidence type="ECO:0000256" key="1">
    <source>
        <dbReference type="SAM" id="MobiDB-lite"/>
    </source>
</evidence>
<sequence length="426" mass="46800">MATPSDSSNHNSSPDSSRPTNSPPPPPTPTLTHPALTVPNISNFIKITLSIEKSTYNTWSELFKIHARVFQVIDHIIPSEPAANPSLKTTDPQLWLRLDSVVLQWIYGTISDDLLNTIIEHNSTAETAWNRLFDIFYDNKNSRALYLEQELSRTHMEQFFDASSYCQHLKSLSDQLANVGASVSEDRLVLQLISGLTDAYAAVGSQIRHATSLPKFYKARSMIILEETALQKKATSPAENSSFIASQNDASADSSSSRPNRGNNNSGRGRSYGRGQRGRSRGRNHGRGGAVELPVMAAMGYTTMSVSDTPTSSYAPTDIQAAMHTLSLSPPDDQWYMDTGATSHMTENGGTLLMRCNSSGDLYLVATRPPTTALPSSTFAALSTELWHNRLGHPGATILSSLHRDNFLQYNKSRNNFFLTSGLPQF</sequence>
<dbReference type="PANTHER" id="PTHR47481">
    <property type="match status" value="1"/>
</dbReference>
<dbReference type="AlphaFoldDB" id="A0A2Z6MLN2"/>
<feature type="compositionally biased region" description="Low complexity" evidence="1">
    <location>
        <begin position="1"/>
        <end position="20"/>
    </location>
</feature>
<dbReference type="Pfam" id="PF14223">
    <property type="entry name" value="Retrotran_gag_2"/>
    <property type="match status" value="1"/>
</dbReference>
<feature type="region of interest" description="Disordered" evidence="1">
    <location>
        <begin position="1"/>
        <end position="34"/>
    </location>
</feature>
<evidence type="ECO:0008006" key="4">
    <source>
        <dbReference type="Google" id="ProtNLM"/>
    </source>
</evidence>
<gene>
    <name evidence="2" type="ORF">TSUD_224090</name>
</gene>